<evidence type="ECO:0000313" key="3">
    <source>
        <dbReference type="Proteomes" id="UP001163046"/>
    </source>
</evidence>
<proteinExistence type="predicted"/>
<reference evidence="2" key="1">
    <citation type="submission" date="2023-01" db="EMBL/GenBank/DDBJ databases">
        <title>Genome assembly of the deep-sea coral Lophelia pertusa.</title>
        <authorList>
            <person name="Herrera S."/>
            <person name="Cordes E."/>
        </authorList>
    </citation>
    <scope>NUCLEOTIDE SEQUENCE</scope>
    <source>
        <strain evidence="2">USNM1676648</strain>
        <tissue evidence="2">Polyp</tissue>
    </source>
</reference>
<dbReference type="Proteomes" id="UP001163046">
    <property type="component" value="Unassembled WGS sequence"/>
</dbReference>
<accession>A0A9W9YS10</accession>
<evidence type="ECO:0000256" key="1">
    <source>
        <dbReference type="SAM" id="MobiDB-lite"/>
    </source>
</evidence>
<name>A0A9W9YS10_9CNID</name>
<feature type="region of interest" description="Disordered" evidence="1">
    <location>
        <begin position="73"/>
        <end position="124"/>
    </location>
</feature>
<keyword evidence="3" id="KW-1185">Reference proteome</keyword>
<feature type="compositionally biased region" description="Basic residues" evidence="1">
    <location>
        <begin position="79"/>
        <end position="94"/>
    </location>
</feature>
<evidence type="ECO:0000313" key="2">
    <source>
        <dbReference type="EMBL" id="KAJ7365221.1"/>
    </source>
</evidence>
<organism evidence="2 3">
    <name type="scientific">Desmophyllum pertusum</name>
    <dbReference type="NCBI Taxonomy" id="174260"/>
    <lineage>
        <taxon>Eukaryota</taxon>
        <taxon>Metazoa</taxon>
        <taxon>Cnidaria</taxon>
        <taxon>Anthozoa</taxon>
        <taxon>Hexacorallia</taxon>
        <taxon>Scleractinia</taxon>
        <taxon>Caryophylliina</taxon>
        <taxon>Caryophylliidae</taxon>
        <taxon>Desmophyllum</taxon>
    </lineage>
</organism>
<comment type="caution">
    <text evidence="2">The sequence shown here is derived from an EMBL/GenBank/DDBJ whole genome shotgun (WGS) entry which is preliminary data.</text>
</comment>
<dbReference type="AlphaFoldDB" id="A0A9W9YS10"/>
<feature type="compositionally biased region" description="Low complexity" evidence="1">
    <location>
        <begin position="107"/>
        <end position="124"/>
    </location>
</feature>
<dbReference type="OrthoDB" id="5980977at2759"/>
<dbReference type="EMBL" id="MU827304">
    <property type="protein sequence ID" value="KAJ7365221.1"/>
    <property type="molecule type" value="Genomic_DNA"/>
</dbReference>
<protein>
    <submittedName>
        <fullName evidence="2">Uncharacterized protein</fullName>
    </submittedName>
</protein>
<sequence>MTSATHVSMPLIGQIVKVRRITSEIHTYLIQGKRKITNVNTASREWKVETMRIATALSVVLIALVVMELSEATSPSSGTRRRSSSSSKGSRRRSSSTSKESRRRSTSRGSNSKTKTKITKSTPIEPTTFRSPVIVSQAKLGSRSSNAMFKNAVAGYFVYSYIGQLSSAPVLRQRYPMYRNDVSIPKNRAIRLSYEEEKLMDIKGNLCLGNSSKKQALREGIDDYLVELNTTIKYKETGNTVKYYGMNNTVSLEDVKEQDFEVTSRALYNTSIVAETNCSQVEKRVEGTMVEMYKTNPNGAHAVSVNYNVLLASIIMAGFIDLFKTT</sequence>
<gene>
    <name evidence="2" type="ORF">OS493_007873</name>
</gene>